<organism evidence="8 9">
    <name type="scientific">Penicillium cf. griseofulvum</name>
    <dbReference type="NCBI Taxonomy" id="2972120"/>
    <lineage>
        <taxon>Eukaryota</taxon>
        <taxon>Fungi</taxon>
        <taxon>Dikarya</taxon>
        <taxon>Ascomycota</taxon>
        <taxon>Pezizomycotina</taxon>
        <taxon>Eurotiomycetes</taxon>
        <taxon>Eurotiomycetidae</taxon>
        <taxon>Eurotiales</taxon>
        <taxon>Aspergillaceae</taxon>
        <taxon>Penicillium</taxon>
    </lineage>
</organism>
<dbReference type="GO" id="GO:0140107">
    <property type="term" value="F:high-affinity potassium ion transmembrane transporter activity"/>
    <property type="evidence" value="ECO:0007669"/>
    <property type="project" value="TreeGrafter"/>
</dbReference>
<dbReference type="SUPFAM" id="SSF81324">
    <property type="entry name" value="Voltage-gated potassium channels"/>
    <property type="match status" value="1"/>
</dbReference>
<comment type="subcellular location">
    <subcellularLocation>
        <location evidence="1">Membrane</location>
        <topology evidence="1">Multi-pass membrane protein</topology>
    </subcellularLocation>
</comment>
<evidence type="ECO:0000256" key="3">
    <source>
        <dbReference type="ARBA" id="ARBA00022692"/>
    </source>
</evidence>
<evidence type="ECO:0000256" key="5">
    <source>
        <dbReference type="ARBA" id="ARBA00023065"/>
    </source>
</evidence>
<feature type="transmembrane region" description="Helical" evidence="7">
    <location>
        <begin position="316"/>
        <end position="343"/>
    </location>
</feature>
<keyword evidence="5" id="KW-0406">Ion transport</keyword>
<feature type="transmembrane region" description="Helical" evidence="7">
    <location>
        <begin position="242"/>
        <end position="265"/>
    </location>
</feature>
<dbReference type="Proteomes" id="UP001150879">
    <property type="component" value="Unassembled WGS sequence"/>
</dbReference>
<evidence type="ECO:0000256" key="6">
    <source>
        <dbReference type="ARBA" id="ARBA00023136"/>
    </source>
</evidence>
<dbReference type="GO" id="GO:0030007">
    <property type="term" value="P:intracellular potassium ion homeostasis"/>
    <property type="evidence" value="ECO:0007669"/>
    <property type="project" value="TreeGrafter"/>
</dbReference>
<keyword evidence="4 7" id="KW-1133">Transmembrane helix</keyword>
<evidence type="ECO:0008006" key="10">
    <source>
        <dbReference type="Google" id="ProtNLM"/>
    </source>
</evidence>
<dbReference type="OrthoDB" id="9999863at2759"/>
<name>A0A9W9J2B3_9EURO</name>
<keyword evidence="2" id="KW-0813">Transport</keyword>
<keyword evidence="3 7" id="KW-0812">Transmembrane</keyword>
<dbReference type="PANTHER" id="PTHR31064:SF37">
    <property type="entry name" value="TRANSPORTER, PUTATIVE (EUROFUNG)-RELATED"/>
    <property type="match status" value="1"/>
</dbReference>
<sequence length="640" mass="71701">MVWDVPALHSDNAYDSHSSMPIMADLLEFNPLTLHYAYFISTSFIGSIIFYTAPSPIHDLQYPDALFMCFSAMTGTGLGVMDLSPLSTLQQGTLFVLLILGHAFPIFAAISLLRAWKIRSALKDTPDKEKERQTVSRMPTLQIGKKQMAYVEEGTLSANVIGKAKIANVVKEVQSDISSLCEPEGSWKKYGIVIVTDRKDLGDGKAYIPSMNSWLKNHFSCRDSINSNGQAEAEYRALEYRAILLTALLTMLYFIGFLIIGIVSIGLWSEFVRPDIPREDETSPFWAGAFLATSALCNNGMSLIDTNMSPYQKESFPLLTCGVLILAGNTLSPCLLRLFIWILRKMLPNKSTWQLWRRTFDFALDQSQKISAYLYPTWHTWFLLGTVLVFNAIMWGAFEVAAIRNEEIASLTSKFRVLDGLFQALAVRGGGFSVVAFDGLPQGLLILYCMCFINGNPAMTRQVYIYAFPVSTTISSTTNIARNWPTGPPQKVSHRSSLSRFPHARFVYEQVRSQFSHDIWWLSLAILVIAITESDHSEAEPLAFSAFRIIFEAVSAYSCVGVSIGYPGQTYSFCGAWHTLSKLLLIAVSLRGRHRGISVILANVDLFHKPRGITGEEKTGLEKHRHVIRRWLTAVNIWRS</sequence>
<dbReference type="AlphaFoldDB" id="A0A9W9J2B3"/>
<dbReference type="EMBL" id="JAPQKP010000005">
    <property type="protein sequence ID" value="KAJ5188464.1"/>
    <property type="molecule type" value="Genomic_DNA"/>
</dbReference>
<evidence type="ECO:0000313" key="8">
    <source>
        <dbReference type="EMBL" id="KAJ5188464.1"/>
    </source>
</evidence>
<gene>
    <name evidence="8" type="ORF">N7472_007478</name>
</gene>
<dbReference type="GO" id="GO:1990573">
    <property type="term" value="P:potassium ion import across plasma membrane"/>
    <property type="evidence" value="ECO:0007669"/>
    <property type="project" value="TreeGrafter"/>
</dbReference>
<accession>A0A9W9J2B3</accession>
<proteinExistence type="predicted"/>
<feature type="transmembrane region" description="Helical" evidence="7">
    <location>
        <begin position="378"/>
        <end position="398"/>
    </location>
</feature>
<reference evidence="8" key="1">
    <citation type="submission" date="2022-11" db="EMBL/GenBank/DDBJ databases">
        <authorList>
            <person name="Petersen C."/>
        </authorList>
    </citation>
    <scope>NUCLEOTIDE SEQUENCE</scope>
    <source>
        <strain evidence="8">IBT 16849</strain>
    </source>
</reference>
<protein>
    <recommendedName>
        <fullName evidence="10">Cation transporter</fullName>
    </recommendedName>
</protein>
<dbReference type="PANTHER" id="PTHR31064">
    <property type="entry name" value="POTASSIUM TRANSPORT PROTEIN DDB_G0292412-RELATED"/>
    <property type="match status" value="1"/>
</dbReference>
<dbReference type="Gene3D" id="1.10.287.70">
    <property type="match status" value="1"/>
</dbReference>
<reference evidence="8" key="2">
    <citation type="journal article" date="2023" name="IMA Fungus">
        <title>Comparative genomic study of the Penicillium genus elucidates a diverse pangenome and 15 lateral gene transfer events.</title>
        <authorList>
            <person name="Petersen C."/>
            <person name="Sorensen T."/>
            <person name="Nielsen M.R."/>
            <person name="Sondergaard T.E."/>
            <person name="Sorensen J.L."/>
            <person name="Fitzpatrick D.A."/>
            <person name="Frisvad J.C."/>
            <person name="Nielsen K.L."/>
        </authorList>
    </citation>
    <scope>NUCLEOTIDE SEQUENCE</scope>
    <source>
        <strain evidence="8">IBT 16849</strain>
    </source>
</reference>
<evidence type="ECO:0000256" key="2">
    <source>
        <dbReference type="ARBA" id="ARBA00022448"/>
    </source>
</evidence>
<feature type="transmembrane region" description="Helical" evidence="7">
    <location>
        <begin position="36"/>
        <end position="53"/>
    </location>
</feature>
<evidence type="ECO:0000256" key="4">
    <source>
        <dbReference type="ARBA" id="ARBA00022989"/>
    </source>
</evidence>
<dbReference type="InterPro" id="IPR003445">
    <property type="entry name" value="Cat_transpt"/>
</dbReference>
<keyword evidence="9" id="KW-1185">Reference proteome</keyword>
<dbReference type="Pfam" id="PF02386">
    <property type="entry name" value="TrkH"/>
    <property type="match status" value="1"/>
</dbReference>
<evidence type="ECO:0000313" key="9">
    <source>
        <dbReference type="Proteomes" id="UP001150879"/>
    </source>
</evidence>
<comment type="caution">
    <text evidence="8">The sequence shown here is derived from an EMBL/GenBank/DDBJ whole genome shotgun (WGS) entry which is preliminary data.</text>
</comment>
<evidence type="ECO:0000256" key="1">
    <source>
        <dbReference type="ARBA" id="ARBA00004141"/>
    </source>
</evidence>
<feature type="transmembrane region" description="Helical" evidence="7">
    <location>
        <begin position="65"/>
        <end position="81"/>
    </location>
</feature>
<dbReference type="GO" id="GO:0005886">
    <property type="term" value="C:plasma membrane"/>
    <property type="evidence" value="ECO:0007669"/>
    <property type="project" value="TreeGrafter"/>
</dbReference>
<feature type="transmembrane region" description="Helical" evidence="7">
    <location>
        <begin position="93"/>
        <end position="113"/>
    </location>
</feature>
<keyword evidence="6 7" id="KW-0472">Membrane</keyword>
<evidence type="ECO:0000256" key="7">
    <source>
        <dbReference type="SAM" id="Phobius"/>
    </source>
</evidence>
<dbReference type="InterPro" id="IPR051143">
    <property type="entry name" value="TrkH_K-transport"/>
</dbReference>